<proteinExistence type="predicted"/>
<feature type="chain" id="PRO_5043841953" description="C-type lectin domain-containing protein" evidence="3">
    <location>
        <begin position="26"/>
        <end position="380"/>
    </location>
</feature>
<dbReference type="InterPro" id="IPR050111">
    <property type="entry name" value="C-type_lectin/snaclec_domain"/>
</dbReference>
<dbReference type="PANTHER" id="PTHR22803">
    <property type="entry name" value="MANNOSE, PHOSPHOLIPASE, LECTIN RECEPTOR RELATED"/>
    <property type="match status" value="1"/>
</dbReference>
<dbReference type="Gene3D" id="3.10.100.10">
    <property type="entry name" value="Mannose-Binding Protein A, subunit A"/>
    <property type="match status" value="1"/>
</dbReference>
<evidence type="ECO:0000259" key="4">
    <source>
        <dbReference type="PROSITE" id="PS50041"/>
    </source>
</evidence>
<dbReference type="PROSITE" id="PS50041">
    <property type="entry name" value="C_TYPE_LECTIN_2"/>
    <property type="match status" value="1"/>
</dbReference>
<evidence type="ECO:0000256" key="1">
    <source>
        <dbReference type="SAM" id="MobiDB-lite"/>
    </source>
</evidence>
<reference evidence="5 6" key="1">
    <citation type="submission" date="2024-04" db="EMBL/GenBank/DDBJ databases">
        <authorList>
            <consortium name="Genoscope - CEA"/>
            <person name="William W."/>
        </authorList>
    </citation>
    <scope>NUCLEOTIDE SEQUENCE [LARGE SCALE GENOMIC DNA]</scope>
</reference>
<evidence type="ECO:0000256" key="3">
    <source>
        <dbReference type="SAM" id="SignalP"/>
    </source>
</evidence>
<dbReference type="SMART" id="SM00034">
    <property type="entry name" value="CLECT"/>
    <property type="match status" value="1"/>
</dbReference>
<feature type="signal peptide" evidence="3">
    <location>
        <begin position="1"/>
        <end position="25"/>
    </location>
</feature>
<keyword evidence="3" id="KW-0732">Signal</keyword>
<dbReference type="SUPFAM" id="SSF56436">
    <property type="entry name" value="C-type lectin-like"/>
    <property type="match status" value="1"/>
</dbReference>
<evidence type="ECO:0000313" key="6">
    <source>
        <dbReference type="Proteomes" id="UP001497497"/>
    </source>
</evidence>
<feature type="domain" description="C-type lectin" evidence="4">
    <location>
        <begin position="43"/>
        <end position="156"/>
    </location>
</feature>
<dbReference type="InterPro" id="IPR016186">
    <property type="entry name" value="C-type_lectin-like/link_sf"/>
</dbReference>
<protein>
    <recommendedName>
        <fullName evidence="4">C-type lectin domain-containing protein</fullName>
    </recommendedName>
</protein>
<keyword evidence="2" id="KW-1133">Transmembrane helix</keyword>
<accession>A0AAV2H8Z7</accession>
<dbReference type="Pfam" id="PF00059">
    <property type="entry name" value="Lectin_C"/>
    <property type="match status" value="1"/>
</dbReference>
<evidence type="ECO:0000313" key="5">
    <source>
        <dbReference type="EMBL" id="CAL1530179.1"/>
    </source>
</evidence>
<comment type="caution">
    <text evidence="5">The sequence shown here is derived from an EMBL/GenBank/DDBJ whole genome shotgun (WGS) entry which is preliminary data.</text>
</comment>
<organism evidence="5 6">
    <name type="scientific">Lymnaea stagnalis</name>
    <name type="common">Great pond snail</name>
    <name type="synonym">Helix stagnalis</name>
    <dbReference type="NCBI Taxonomy" id="6523"/>
    <lineage>
        <taxon>Eukaryota</taxon>
        <taxon>Metazoa</taxon>
        <taxon>Spiralia</taxon>
        <taxon>Lophotrochozoa</taxon>
        <taxon>Mollusca</taxon>
        <taxon>Gastropoda</taxon>
        <taxon>Heterobranchia</taxon>
        <taxon>Euthyneura</taxon>
        <taxon>Panpulmonata</taxon>
        <taxon>Hygrophila</taxon>
        <taxon>Lymnaeoidea</taxon>
        <taxon>Lymnaeidae</taxon>
        <taxon>Lymnaea</taxon>
    </lineage>
</organism>
<dbReference type="Proteomes" id="UP001497497">
    <property type="component" value="Unassembled WGS sequence"/>
</dbReference>
<keyword evidence="6" id="KW-1185">Reference proteome</keyword>
<name>A0AAV2H8Z7_LYMST</name>
<dbReference type="InterPro" id="IPR001304">
    <property type="entry name" value="C-type_lectin-like"/>
</dbReference>
<feature type="region of interest" description="Disordered" evidence="1">
    <location>
        <begin position="241"/>
        <end position="265"/>
    </location>
</feature>
<keyword evidence="2" id="KW-0812">Transmembrane</keyword>
<dbReference type="AlphaFoldDB" id="A0AAV2H8Z7"/>
<sequence length="380" mass="42647">MTHTYYSVLLLLSGTFVSGLFGAKASSCPQHVMQVSRGHTSVYNHVCYLFVDEEIYWTPARDRCWNLGGEMLSIENEETMTHIQSKLNSPELGWRRNGVWLGAKNKAGRWRWTNGRPMEYTNWAMGQPSQVLGPLSVEDCTQMRSEDNWKWHDHICGSLRYHYNYICQFPLSKPGDGAGRVSESAKQQDQDNGNARLLAIIVGLGTGLLVVMGLVFLILHYRYRKSKLKAQEGAVHYSNNTYQSNTAHSHDQQPPQLPYSRPPLSDHQTALYTEVVKPNNHLHMVSLPDVKSITHSPERSSELSGSPVGVDGAWGGSDQDFDLKSPLINEGVSSDQGQYVDMNAIAGAKDGEQAHKEDKHMYSNVDLRDKGVENHYEVLA</sequence>
<dbReference type="EMBL" id="CAXITT010000063">
    <property type="protein sequence ID" value="CAL1530179.1"/>
    <property type="molecule type" value="Genomic_DNA"/>
</dbReference>
<feature type="transmembrane region" description="Helical" evidence="2">
    <location>
        <begin position="197"/>
        <end position="219"/>
    </location>
</feature>
<dbReference type="InterPro" id="IPR016187">
    <property type="entry name" value="CTDL_fold"/>
</dbReference>
<gene>
    <name evidence="5" type="ORF">GSLYS_00004312001</name>
</gene>
<dbReference type="CDD" id="cd00037">
    <property type="entry name" value="CLECT"/>
    <property type="match status" value="1"/>
</dbReference>
<keyword evidence="2" id="KW-0472">Membrane</keyword>
<evidence type="ECO:0000256" key="2">
    <source>
        <dbReference type="SAM" id="Phobius"/>
    </source>
</evidence>